<feature type="non-terminal residue" evidence="2">
    <location>
        <position position="135"/>
    </location>
</feature>
<gene>
    <name evidence="2" type="ORF">X975_01933</name>
</gene>
<feature type="region of interest" description="Disordered" evidence="1">
    <location>
        <begin position="115"/>
        <end position="135"/>
    </location>
</feature>
<reference evidence="2 3" key="1">
    <citation type="submission" date="2013-11" db="EMBL/GenBank/DDBJ databases">
        <title>Genome sequencing of Stegodyphus mimosarum.</title>
        <authorList>
            <person name="Bechsgaard J."/>
        </authorList>
    </citation>
    <scope>NUCLEOTIDE SEQUENCE [LARGE SCALE GENOMIC DNA]</scope>
</reference>
<dbReference type="Proteomes" id="UP000054359">
    <property type="component" value="Unassembled WGS sequence"/>
</dbReference>
<keyword evidence="3" id="KW-1185">Reference proteome</keyword>
<evidence type="ECO:0000256" key="1">
    <source>
        <dbReference type="SAM" id="MobiDB-lite"/>
    </source>
</evidence>
<accession>A0A087TLU0</accession>
<sequence>MHRVKTRAPMSLFQVQLSNAPGVQQIYDIVKFMDFYVKIVVYQSNGSAVQCHNCQHFHHSSDICKLKPKCAGPRKTEDCSAKRLDTLKCCNCFQVGHTANYRGCPKFPVNNNVAKNNSSPVNNKNIIPKPKQTIN</sequence>
<evidence type="ECO:0000313" key="3">
    <source>
        <dbReference type="Proteomes" id="UP000054359"/>
    </source>
</evidence>
<dbReference type="EMBL" id="KK115804">
    <property type="protein sequence ID" value="KFM66079.1"/>
    <property type="molecule type" value="Genomic_DNA"/>
</dbReference>
<protein>
    <submittedName>
        <fullName evidence="2">Nucleic-acid-binding protein from transposon X-element</fullName>
    </submittedName>
</protein>
<dbReference type="OMA" id="ANCTGSH"/>
<feature type="compositionally biased region" description="Polar residues" evidence="1">
    <location>
        <begin position="115"/>
        <end position="125"/>
    </location>
</feature>
<proteinExistence type="predicted"/>
<name>A0A087TLU0_STEMI</name>
<evidence type="ECO:0000313" key="2">
    <source>
        <dbReference type="EMBL" id="KFM66079.1"/>
    </source>
</evidence>
<dbReference type="OrthoDB" id="8123891at2759"/>
<organism evidence="2 3">
    <name type="scientific">Stegodyphus mimosarum</name>
    <name type="common">African social velvet spider</name>
    <dbReference type="NCBI Taxonomy" id="407821"/>
    <lineage>
        <taxon>Eukaryota</taxon>
        <taxon>Metazoa</taxon>
        <taxon>Ecdysozoa</taxon>
        <taxon>Arthropoda</taxon>
        <taxon>Chelicerata</taxon>
        <taxon>Arachnida</taxon>
        <taxon>Araneae</taxon>
        <taxon>Araneomorphae</taxon>
        <taxon>Entelegynae</taxon>
        <taxon>Eresoidea</taxon>
        <taxon>Eresidae</taxon>
        <taxon>Stegodyphus</taxon>
    </lineage>
</organism>
<dbReference type="AlphaFoldDB" id="A0A087TLU0"/>